<comment type="caution">
    <text evidence="1">The sequence shown here is derived from an EMBL/GenBank/DDBJ whole genome shotgun (WGS) entry which is preliminary data.</text>
</comment>
<evidence type="ECO:0000313" key="2">
    <source>
        <dbReference type="Proteomes" id="UP001438707"/>
    </source>
</evidence>
<dbReference type="AlphaFoldDB" id="A0AAW1RCR4"/>
<proteinExistence type="predicted"/>
<evidence type="ECO:0000313" key="1">
    <source>
        <dbReference type="EMBL" id="KAK9831603.1"/>
    </source>
</evidence>
<dbReference type="EMBL" id="JALJOS010000013">
    <property type="protein sequence ID" value="KAK9831603.1"/>
    <property type="molecule type" value="Genomic_DNA"/>
</dbReference>
<name>A0AAW1RCR4_9CHLO</name>
<sequence>MLCQDSSTCCGRTASFVHSGRRVRAQALAVSSPQRSRSTPSKRRALNIATRYSQAGRESTPFLLACRAASGASNASTSAEPQSGDELCFFVLIRHKHVIATTSLFTLQGNHNLMVLQDQAYA</sequence>
<reference evidence="1 2" key="1">
    <citation type="journal article" date="2024" name="Nat. Commun.">
        <title>Phylogenomics reveals the evolutionary origins of lichenization in chlorophyte algae.</title>
        <authorList>
            <person name="Puginier C."/>
            <person name="Libourel C."/>
            <person name="Otte J."/>
            <person name="Skaloud P."/>
            <person name="Haon M."/>
            <person name="Grisel S."/>
            <person name="Petersen M."/>
            <person name="Berrin J.G."/>
            <person name="Delaux P.M."/>
            <person name="Dal Grande F."/>
            <person name="Keller J."/>
        </authorList>
    </citation>
    <scope>NUCLEOTIDE SEQUENCE [LARGE SCALE GENOMIC DNA]</scope>
    <source>
        <strain evidence="1 2">SAG 2145</strain>
    </source>
</reference>
<protein>
    <submittedName>
        <fullName evidence="1">Uncharacterized protein</fullName>
    </submittedName>
</protein>
<keyword evidence="2" id="KW-1185">Reference proteome</keyword>
<accession>A0AAW1RCR4</accession>
<dbReference type="Proteomes" id="UP001438707">
    <property type="component" value="Unassembled WGS sequence"/>
</dbReference>
<organism evidence="1 2">
    <name type="scientific">Apatococcus lobatus</name>
    <dbReference type="NCBI Taxonomy" id="904363"/>
    <lineage>
        <taxon>Eukaryota</taxon>
        <taxon>Viridiplantae</taxon>
        <taxon>Chlorophyta</taxon>
        <taxon>core chlorophytes</taxon>
        <taxon>Trebouxiophyceae</taxon>
        <taxon>Chlorellales</taxon>
        <taxon>Chlorellaceae</taxon>
        <taxon>Apatococcus</taxon>
    </lineage>
</organism>
<gene>
    <name evidence="1" type="ORF">WJX74_002073</name>
</gene>